<dbReference type="SUPFAM" id="SSF50729">
    <property type="entry name" value="PH domain-like"/>
    <property type="match status" value="1"/>
</dbReference>
<feature type="coiled-coil region" evidence="1">
    <location>
        <begin position="256"/>
        <end position="396"/>
    </location>
</feature>
<dbReference type="Proteomes" id="UP000326396">
    <property type="component" value="Unassembled WGS sequence"/>
</dbReference>
<accession>A0A5N6LEZ9</accession>
<evidence type="ECO:0000256" key="1">
    <source>
        <dbReference type="SAM" id="Coils"/>
    </source>
</evidence>
<sequence length="506" mass="56413">MATNGASSVRDGDGANATEASLDKIKRQLASGSGRKLLQGPLLKRSETLRKWNERWVILDPTTGRMEYKIRRNDPNVKGTIVFDSNSTIMTSPYNFHGLPKYDNCIIYIATPQKKEYFLCAETPGAARAWVATLHATQLLLRAHKEAVNSLAGNSNANLGTVSALVTAANSTALESSKEIEAAMQISRRNALGSVMNKTPDAPLDDLTIMKETLRVKDEELQNLARDIRVRDSTIKEIAEKLTETAEAAESAASAAHTMDEQRRIATSEVDRLKKELENKVVSYSMKLKDFEEKVMLSSKEKEQLMMQRDSSHQEALLWRSELAKARERVVILEGAVVRAEEKVRVKETEAEAAIKEATEKEIAARKENQELLAYINILQLQLQRQEENTKQVMEERGESCPRGDTQPLTIHVHPSEENVDKACLSDSRNIPVSDINLVHPSSSPSLNQTGPMNDGEWNDIEATEARIADVREIAPDTEGNSLDIPVFLQPNDTQQELPTDSYRQP</sequence>
<evidence type="ECO:0000313" key="5">
    <source>
        <dbReference type="Proteomes" id="UP000326396"/>
    </source>
</evidence>
<proteinExistence type="predicted"/>
<dbReference type="AlphaFoldDB" id="A0A5N6LEZ9"/>
<keyword evidence="1" id="KW-0175">Coiled coil</keyword>
<dbReference type="Gene3D" id="2.30.29.30">
    <property type="entry name" value="Pleckstrin-homology domain (PH domain)/Phosphotyrosine-binding domain (PTB)"/>
    <property type="match status" value="1"/>
</dbReference>
<dbReference type="GO" id="GO:0005829">
    <property type="term" value="C:cytosol"/>
    <property type="evidence" value="ECO:0007669"/>
    <property type="project" value="GOC"/>
</dbReference>
<protein>
    <recommendedName>
        <fullName evidence="3">PH domain-containing protein</fullName>
    </recommendedName>
</protein>
<name>A0A5N6LEZ9_9ASTR</name>
<dbReference type="SMART" id="SM00233">
    <property type="entry name" value="PH"/>
    <property type="match status" value="1"/>
</dbReference>
<dbReference type="GO" id="GO:0005769">
    <property type="term" value="C:early endosome"/>
    <property type="evidence" value="ECO:0007669"/>
    <property type="project" value="TreeGrafter"/>
</dbReference>
<dbReference type="GO" id="GO:0001881">
    <property type="term" value="P:receptor recycling"/>
    <property type="evidence" value="ECO:0007669"/>
    <property type="project" value="TreeGrafter"/>
</dbReference>
<comment type="caution">
    <text evidence="4">The sequence shown here is derived from an EMBL/GenBank/DDBJ whole genome shotgun (WGS) entry which is preliminary data.</text>
</comment>
<dbReference type="InterPro" id="IPR011993">
    <property type="entry name" value="PH-like_dom_sf"/>
</dbReference>
<dbReference type="PANTHER" id="PTHR22902:SF49">
    <property type="entry name" value="OS03G0666200 PROTEIN"/>
    <property type="match status" value="1"/>
</dbReference>
<dbReference type="GO" id="GO:0042147">
    <property type="term" value="P:retrograde transport, endosome to Golgi"/>
    <property type="evidence" value="ECO:0007669"/>
    <property type="project" value="TreeGrafter"/>
</dbReference>
<dbReference type="InterPro" id="IPR045188">
    <property type="entry name" value="Boi1/Boi2-like"/>
</dbReference>
<evidence type="ECO:0000259" key="3">
    <source>
        <dbReference type="PROSITE" id="PS50003"/>
    </source>
</evidence>
<reference evidence="4 5" key="1">
    <citation type="submission" date="2019-05" db="EMBL/GenBank/DDBJ databases">
        <title>Mikania micrantha, genome provides insights into the molecular mechanism of rapid growth.</title>
        <authorList>
            <person name="Liu B."/>
        </authorList>
    </citation>
    <scope>NUCLEOTIDE SEQUENCE [LARGE SCALE GENOMIC DNA]</scope>
    <source>
        <strain evidence="4">NLD-2019</strain>
        <tissue evidence="4">Leaf</tissue>
    </source>
</reference>
<dbReference type="FunFam" id="2.30.29.30:FF:000234">
    <property type="entry name" value="Pleckstrin homology (PH) domain-containing protein"/>
    <property type="match status" value="1"/>
</dbReference>
<dbReference type="PROSITE" id="PS50003">
    <property type="entry name" value="PH_DOMAIN"/>
    <property type="match status" value="1"/>
</dbReference>
<feature type="region of interest" description="Disordered" evidence="2">
    <location>
        <begin position="478"/>
        <end position="506"/>
    </location>
</feature>
<dbReference type="GO" id="GO:0007032">
    <property type="term" value="P:endosome organization"/>
    <property type="evidence" value="ECO:0007669"/>
    <property type="project" value="TreeGrafter"/>
</dbReference>
<dbReference type="GO" id="GO:0055037">
    <property type="term" value="C:recycling endosome"/>
    <property type="evidence" value="ECO:0007669"/>
    <property type="project" value="TreeGrafter"/>
</dbReference>
<feature type="domain" description="PH" evidence="3">
    <location>
        <begin position="35"/>
        <end position="139"/>
    </location>
</feature>
<organism evidence="4 5">
    <name type="scientific">Mikania micrantha</name>
    <name type="common">bitter vine</name>
    <dbReference type="NCBI Taxonomy" id="192012"/>
    <lineage>
        <taxon>Eukaryota</taxon>
        <taxon>Viridiplantae</taxon>
        <taxon>Streptophyta</taxon>
        <taxon>Embryophyta</taxon>
        <taxon>Tracheophyta</taxon>
        <taxon>Spermatophyta</taxon>
        <taxon>Magnoliopsida</taxon>
        <taxon>eudicotyledons</taxon>
        <taxon>Gunneridae</taxon>
        <taxon>Pentapetalae</taxon>
        <taxon>asterids</taxon>
        <taxon>campanulids</taxon>
        <taxon>Asterales</taxon>
        <taxon>Asteraceae</taxon>
        <taxon>Asteroideae</taxon>
        <taxon>Heliantheae alliance</taxon>
        <taxon>Eupatorieae</taxon>
        <taxon>Mikania</taxon>
    </lineage>
</organism>
<gene>
    <name evidence="4" type="ORF">E3N88_43433</name>
</gene>
<dbReference type="Pfam" id="PF00169">
    <property type="entry name" value="PH"/>
    <property type="match status" value="1"/>
</dbReference>
<evidence type="ECO:0000313" key="4">
    <source>
        <dbReference type="EMBL" id="KAD1001277.1"/>
    </source>
</evidence>
<dbReference type="InterPro" id="IPR001849">
    <property type="entry name" value="PH_domain"/>
</dbReference>
<dbReference type="PANTHER" id="PTHR22902">
    <property type="entry name" value="SESQUIPEDALIAN"/>
    <property type="match status" value="1"/>
</dbReference>
<evidence type="ECO:0000256" key="2">
    <source>
        <dbReference type="SAM" id="MobiDB-lite"/>
    </source>
</evidence>
<dbReference type="OrthoDB" id="48057at2759"/>
<dbReference type="GO" id="GO:0005802">
    <property type="term" value="C:trans-Golgi network"/>
    <property type="evidence" value="ECO:0007669"/>
    <property type="project" value="TreeGrafter"/>
</dbReference>
<feature type="compositionally biased region" description="Polar residues" evidence="2">
    <location>
        <begin position="491"/>
        <end position="506"/>
    </location>
</feature>
<dbReference type="EMBL" id="SZYD01001175">
    <property type="protein sequence ID" value="KAD1001277.1"/>
    <property type="molecule type" value="Genomic_DNA"/>
</dbReference>
<keyword evidence="5" id="KW-1185">Reference proteome</keyword>